<evidence type="ECO:0000313" key="2">
    <source>
        <dbReference type="EMBL" id="GFK95958.1"/>
    </source>
</evidence>
<evidence type="ECO:0000256" key="1">
    <source>
        <dbReference type="SAM" id="MobiDB-lite"/>
    </source>
</evidence>
<gene>
    <name evidence="2" type="primary">thiI</name>
    <name evidence="2" type="ORF">NNJEOMEG_03831</name>
</gene>
<reference evidence="2 3" key="2">
    <citation type="submission" date="2020-05" db="EMBL/GenBank/DDBJ databases">
        <title>Draft genome sequence of Desulfovibrio sp. strainFSS-1.</title>
        <authorList>
            <person name="Shimoshige H."/>
            <person name="Kobayashi H."/>
            <person name="Maekawa T."/>
        </authorList>
    </citation>
    <scope>NUCLEOTIDE SEQUENCE [LARGE SCALE GENOMIC DNA]</scope>
    <source>
        <strain evidence="2 3">SIID29052-01</strain>
    </source>
</reference>
<dbReference type="Proteomes" id="UP000494245">
    <property type="component" value="Unassembled WGS sequence"/>
</dbReference>
<dbReference type="EC" id="2.8.1.4" evidence="2"/>
<protein>
    <submittedName>
        <fullName evidence="2">tRNA sulfurtransferase</fullName>
        <ecNumber evidence="2">2.8.1.4</ecNumber>
    </submittedName>
</protein>
<organism evidence="2 3">
    <name type="scientific">Fundidesulfovibrio magnetotacticus</name>
    <dbReference type="NCBI Taxonomy" id="2730080"/>
    <lineage>
        <taxon>Bacteria</taxon>
        <taxon>Pseudomonadati</taxon>
        <taxon>Thermodesulfobacteriota</taxon>
        <taxon>Desulfovibrionia</taxon>
        <taxon>Desulfovibrionales</taxon>
        <taxon>Desulfovibrionaceae</taxon>
        <taxon>Fundidesulfovibrio</taxon>
    </lineage>
</organism>
<accession>A0A6V8M0H6</accession>
<dbReference type="Gene3D" id="3.40.50.620">
    <property type="entry name" value="HUPs"/>
    <property type="match status" value="1"/>
</dbReference>
<dbReference type="GO" id="GO:0140741">
    <property type="term" value="F:tRNA-uracil-4 sulfurtransferase activity"/>
    <property type="evidence" value="ECO:0007669"/>
    <property type="project" value="UniProtKB-EC"/>
</dbReference>
<keyword evidence="3" id="KW-1185">Reference proteome</keyword>
<dbReference type="RefSeq" id="WP_173087093.1">
    <property type="nucleotide sequence ID" value="NZ_BLTE01000027.1"/>
</dbReference>
<feature type="compositionally biased region" description="Basic and acidic residues" evidence="1">
    <location>
        <begin position="343"/>
        <end position="358"/>
    </location>
</feature>
<dbReference type="InterPro" id="IPR014729">
    <property type="entry name" value="Rossmann-like_a/b/a_fold"/>
</dbReference>
<keyword evidence="2" id="KW-0808">Transferase</keyword>
<reference evidence="2 3" key="1">
    <citation type="submission" date="2020-04" db="EMBL/GenBank/DDBJ databases">
        <authorList>
            <consortium name="Desulfovibrio sp. FSS-1 genome sequencing consortium"/>
            <person name="Shimoshige H."/>
            <person name="Kobayashi H."/>
            <person name="Maekawa T."/>
        </authorList>
    </citation>
    <scope>NUCLEOTIDE SEQUENCE [LARGE SCALE GENOMIC DNA]</scope>
    <source>
        <strain evidence="2 3">SIID29052-01</strain>
    </source>
</reference>
<dbReference type="EMBL" id="BLTE01000027">
    <property type="protein sequence ID" value="GFK95958.1"/>
    <property type="molecule type" value="Genomic_DNA"/>
</dbReference>
<dbReference type="SUPFAM" id="SSF52402">
    <property type="entry name" value="Adenine nucleotide alpha hydrolases-like"/>
    <property type="match status" value="1"/>
</dbReference>
<feature type="region of interest" description="Disordered" evidence="1">
    <location>
        <begin position="324"/>
        <end position="358"/>
    </location>
</feature>
<proteinExistence type="predicted"/>
<name>A0A6V8M0H6_9BACT</name>
<comment type="caution">
    <text evidence="2">The sequence shown here is derived from an EMBL/GenBank/DDBJ whole genome shotgun (WGS) entry which is preliminary data.</text>
</comment>
<sequence>MPIYDALALFSGGLDSILAARTVAAQGLKVLCLHYVSPFFGHPDRLDRWREAYGLDIEPVDVGEAYVAMLRDGPAHGVGKGLNPCVDCKILMMSHARGLLERYGAKFLISGEVKGQRPMSQRRDALDVISRDARVRDLLLRPLCALTLKPTPMEESGLVDRERLHGFNGRGRGPQLALARALGVTAIPQPAGGCLLTERESAKRYLPVLAHHQAPTAADFELANLGRQFWSGSRWMAMGRKQADNAALGALARPGDILLDVEGFPSPLGLIRELPGHAWAPAELEDAAALLASYSPKAVTSGLDVVVLATRVGEAEPQAARLTVRPARESKTGLAEPDWEAQAEAKRGLYGESREDDH</sequence>
<dbReference type="AlphaFoldDB" id="A0A6V8M0H6"/>
<evidence type="ECO:0000313" key="3">
    <source>
        <dbReference type="Proteomes" id="UP000494245"/>
    </source>
</evidence>